<name>W7TV21_9STRA</name>
<dbReference type="SUPFAM" id="SSF52129">
    <property type="entry name" value="Caspase-like"/>
    <property type="match status" value="1"/>
</dbReference>
<dbReference type="GO" id="GO:0006508">
    <property type="term" value="P:proteolysis"/>
    <property type="evidence" value="ECO:0007669"/>
    <property type="project" value="InterPro"/>
</dbReference>
<dbReference type="GO" id="GO:0005737">
    <property type="term" value="C:cytoplasm"/>
    <property type="evidence" value="ECO:0007669"/>
    <property type="project" value="TreeGrafter"/>
</dbReference>
<dbReference type="GO" id="GO:0006355">
    <property type="term" value="P:regulation of DNA-templated transcription"/>
    <property type="evidence" value="ECO:0007669"/>
    <property type="project" value="InterPro"/>
</dbReference>
<dbReference type="AlphaFoldDB" id="W7TV21"/>
<feature type="region of interest" description="Disordered" evidence="2">
    <location>
        <begin position="192"/>
        <end position="275"/>
    </location>
</feature>
<evidence type="ECO:0000256" key="1">
    <source>
        <dbReference type="ARBA" id="ARBA00009005"/>
    </source>
</evidence>
<dbReference type="InterPro" id="IPR038635">
    <property type="entry name" value="CCR4-NOT_su2/3/5_C_sf"/>
</dbReference>
<dbReference type="PANTHER" id="PTHR48104:SF30">
    <property type="entry name" value="METACASPASE-1"/>
    <property type="match status" value="1"/>
</dbReference>
<organism evidence="5 6">
    <name type="scientific">Nannochloropsis gaditana</name>
    <dbReference type="NCBI Taxonomy" id="72520"/>
    <lineage>
        <taxon>Eukaryota</taxon>
        <taxon>Sar</taxon>
        <taxon>Stramenopiles</taxon>
        <taxon>Ochrophyta</taxon>
        <taxon>Eustigmatophyceae</taxon>
        <taxon>Eustigmatales</taxon>
        <taxon>Monodopsidaceae</taxon>
        <taxon>Nannochloropsis</taxon>
    </lineage>
</organism>
<evidence type="ECO:0000313" key="6">
    <source>
        <dbReference type="Proteomes" id="UP000019335"/>
    </source>
</evidence>
<dbReference type="EMBL" id="AZIL01000470">
    <property type="protein sequence ID" value="EWM27383.1"/>
    <property type="molecule type" value="Genomic_DNA"/>
</dbReference>
<dbReference type="Pfam" id="PF00656">
    <property type="entry name" value="Peptidase_C14"/>
    <property type="match status" value="1"/>
</dbReference>
<evidence type="ECO:0000259" key="4">
    <source>
        <dbReference type="Pfam" id="PF04153"/>
    </source>
</evidence>
<comment type="similarity">
    <text evidence="1">Belongs to the peptidase C14B family.</text>
</comment>
<feature type="domain" description="Peptidase C14 caspase" evidence="3">
    <location>
        <begin position="72"/>
        <end position="192"/>
    </location>
</feature>
<evidence type="ECO:0000256" key="2">
    <source>
        <dbReference type="SAM" id="MobiDB-lite"/>
    </source>
</evidence>
<evidence type="ECO:0000259" key="3">
    <source>
        <dbReference type="Pfam" id="PF00656"/>
    </source>
</evidence>
<dbReference type="InterPro" id="IPR029030">
    <property type="entry name" value="Caspase-like_dom_sf"/>
</dbReference>
<dbReference type="PANTHER" id="PTHR48104">
    <property type="entry name" value="METACASPASE-4"/>
    <property type="match status" value="1"/>
</dbReference>
<dbReference type="Gene3D" id="3.40.50.12660">
    <property type="match status" value="1"/>
</dbReference>
<dbReference type="InterPro" id="IPR050452">
    <property type="entry name" value="Metacaspase"/>
</dbReference>
<feature type="region of interest" description="Disordered" evidence="2">
    <location>
        <begin position="411"/>
        <end position="431"/>
    </location>
</feature>
<accession>W7TV21</accession>
<protein>
    <submittedName>
        <fullName evidence="5">Caspase-like protein</fullName>
    </submittedName>
</protein>
<dbReference type="Pfam" id="PF04153">
    <property type="entry name" value="NOT2_3_5_C"/>
    <property type="match status" value="1"/>
</dbReference>
<sequence length="669" mass="74293">MGLDTSRDTTACPRNNMDALKAAFGKQLEKQANKVIGDVLGKVTGGNVKMPGALSEEEAPAPVPFSSDCSGRKKAVFVGINYFKTKAELHGCINDVKNVQAFIMEQYGFSRENIKVLTDEPASGNEPPTRTNILDALRWLVEGATAGDSLFFHYSGHGGTARDLDGDEVDNFDETILPVDFEAAGQILDDEIHVRGREGGRQGGRKGGREGGREERERERERTGETCRKDRMEEGRRRGKKEKKESKKSRDVPQGWNGREKGGAKARKGPGKIGGQTPLSRFHNLLFLSCPDYRPLSFPTSYAYPQAYAAEELYRREWRFHKEMKLWVKLEKGEYFYFDINNWTKRSFPQTTPANISAITSGLLSEEDVRMQFPAGGGAPLPLTAASVVQGGAVATTSPSLSGMLPPPMMGQGMGGDAKGQEKSLRGDDKPRKRLRAWETEFIKGIKASMETTFCIFYRAIDEMNISQEGDFKTTEGQVIGVAPTSIPDYEGVRKRKNIETSRTAEDRVNRQLILAGVMNPEEKSYCLRAGLAKGFYNFKGRVEDLERVIWRGKCINKKCRESQAATVRMLLDQPDNGADHILHKAKGAVVVCSVCEERMYVTRLCEGRPEKDTGKFHHHCKDCGGLGICTRNATNAHCRYCHHHFDTGIFQTAQCPCKETVVVCCSVA</sequence>
<proteinExistence type="inferred from homology"/>
<dbReference type="Proteomes" id="UP000019335">
    <property type="component" value="Chromosome 7"/>
</dbReference>
<gene>
    <name evidence="5" type="ORF">Naga_100328g2</name>
</gene>
<evidence type="ECO:0000313" key="5">
    <source>
        <dbReference type="EMBL" id="EWM27383.1"/>
    </source>
</evidence>
<dbReference type="InterPro" id="IPR011600">
    <property type="entry name" value="Pept_C14_caspase"/>
</dbReference>
<dbReference type="GO" id="GO:0004197">
    <property type="term" value="F:cysteine-type endopeptidase activity"/>
    <property type="evidence" value="ECO:0007669"/>
    <property type="project" value="InterPro"/>
</dbReference>
<feature type="compositionally biased region" description="Basic and acidic residues" evidence="2">
    <location>
        <begin position="419"/>
        <end position="431"/>
    </location>
</feature>
<dbReference type="Gene3D" id="2.30.30.1020">
    <property type="entry name" value="CCR4-NOT complex subunit 2/3/5, C-terminal domain"/>
    <property type="match status" value="1"/>
</dbReference>
<feature type="domain" description="NOT2/NOT3/NOT5 C-terminal" evidence="4">
    <location>
        <begin position="304"/>
        <end position="347"/>
    </location>
</feature>
<dbReference type="OrthoDB" id="3223806at2759"/>
<dbReference type="InterPro" id="IPR007282">
    <property type="entry name" value="NOT2/3/5_C"/>
</dbReference>
<keyword evidence="6" id="KW-1185">Reference proteome</keyword>
<feature type="compositionally biased region" description="Basic and acidic residues" evidence="2">
    <location>
        <begin position="207"/>
        <end position="251"/>
    </location>
</feature>
<comment type="caution">
    <text evidence="5">The sequence shown here is derived from an EMBL/GenBank/DDBJ whole genome shotgun (WGS) entry which is preliminary data.</text>
</comment>
<reference evidence="5 6" key="1">
    <citation type="journal article" date="2014" name="Mol. Plant">
        <title>Chromosome Scale Genome Assembly and Transcriptome Profiling of Nannochloropsis gaditana in Nitrogen Depletion.</title>
        <authorList>
            <person name="Corteggiani Carpinelli E."/>
            <person name="Telatin A."/>
            <person name="Vitulo N."/>
            <person name="Forcato C."/>
            <person name="D'Angelo M."/>
            <person name="Schiavon R."/>
            <person name="Vezzi A."/>
            <person name="Giacometti G.M."/>
            <person name="Morosinotto T."/>
            <person name="Valle G."/>
        </authorList>
    </citation>
    <scope>NUCLEOTIDE SEQUENCE [LARGE SCALE GENOMIC DNA]</scope>
    <source>
        <strain evidence="5 6">B-31</strain>
    </source>
</reference>